<dbReference type="SMART" id="SM00825">
    <property type="entry name" value="PKS_KS"/>
    <property type="match status" value="3"/>
</dbReference>
<protein>
    <submittedName>
        <fullName evidence="8">Mycocerosate synthase., 6-deoxyerythronolide-B synthase</fullName>
        <ecNumber evidence="8">2.3.1.111</ecNumber>
        <ecNumber evidence="8">2.3.1.94</ecNumber>
    </submittedName>
</protein>
<dbReference type="FunFam" id="3.40.47.10:FF:000019">
    <property type="entry name" value="Polyketide synthase type I"/>
    <property type="match status" value="2"/>
</dbReference>
<dbReference type="Pfam" id="PF00109">
    <property type="entry name" value="ketoacyl-synt"/>
    <property type="match status" value="3"/>
</dbReference>
<feature type="region of interest" description="Disordered" evidence="5">
    <location>
        <begin position="2732"/>
        <end position="2756"/>
    </location>
</feature>
<dbReference type="InterPro" id="IPR020841">
    <property type="entry name" value="PKS_Beta-ketoAc_synthase_dom"/>
</dbReference>
<feature type="compositionally biased region" description="Basic and acidic residues" evidence="5">
    <location>
        <begin position="2744"/>
        <end position="2756"/>
    </location>
</feature>
<dbReference type="GO" id="GO:0031177">
    <property type="term" value="F:phosphopantetheine binding"/>
    <property type="evidence" value="ECO:0007669"/>
    <property type="project" value="InterPro"/>
</dbReference>
<dbReference type="GO" id="GO:0004312">
    <property type="term" value="F:fatty acid synthase activity"/>
    <property type="evidence" value="ECO:0007669"/>
    <property type="project" value="TreeGrafter"/>
</dbReference>
<evidence type="ECO:0000259" key="7">
    <source>
        <dbReference type="PROSITE" id="PS52004"/>
    </source>
</evidence>
<evidence type="ECO:0000313" key="8">
    <source>
        <dbReference type="EMBL" id="ADG80061.1"/>
    </source>
</evidence>
<dbReference type="CDD" id="cd00833">
    <property type="entry name" value="PKS"/>
    <property type="match status" value="3"/>
</dbReference>
<keyword evidence="4 8" id="KW-0012">Acyltransferase</keyword>
<dbReference type="CDD" id="cd08952">
    <property type="entry name" value="KR_1_SDR_x"/>
    <property type="match status" value="1"/>
</dbReference>
<feature type="region of interest" description="Disordered" evidence="5">
    <location>
        <begin position="2224"/>
        <end position="2247"/>
    </location>
</feature>
<dbReference type="PANTHER" id="PTHR43775">
    <property type="entry name" value="FATTY ACID SYNTHASE"/>
    <property type="match status" value="1"/>
</dbReference>
<feature type="domain" description="Ketosynthase family 3 (KS3)" evidence="7">
    <location>
        <begin position="2757"/>
        <end position="3180"/>
    </location>
</feature>
<dbReference type="SMART" id="SM00826">
    <property type="entry name" value="PKS_DH"/>
    <property type="match status" value="1"/>
</dbReference>
<dbReference type="GO" id="GO:0006633">
    <property type="term" value="P:fatty acid biosynthetic process"/>
    <property type="evidence" value="ECO:0007669"/>
    <property type="project" value="InterPro"/>
</dbReference>
<dbReference type="PROSITE" id="PS00012">
    <property type="entry name" value="PHOSPHOPANTETHEINE"/>
    <property type="match status" value="3"/>
</dbReference>
<dbReference type="Pfam" id="PF02801">
    <property type="entry name" value="Ketoacyl-synt_C"/>
    <property type="match status" value="3"/>
</dbReference>
<dbReference type="InterPro" id="IPR032821">
    <property type="entry name" value="PKS_assoc"/>
</dbReference>
<keyword evidence="9" id="KW-1185">Reference proteome</keyword>
<dbReference type="InterPro" id="IPR014030">
    <property type="entry name" value="Ketoacyl_synth_N"/>
</dbReference>
<feature type="domain" description="Carrier" evidence="6">
    <location>
        <begin position="4114"/>
        <end position="4189"/>
    </location>
</feature>
<dbReference type="PROSITE" id="PS50075">
    <property type="entry name" value="CARRIER"/>
    <property type="match status" value="3"/>
</dbReference>
<feature type="domain" description="Carrier" evidence="6">
    <location>
        <begin position="2655"/>
        <end position="2730"/>
    </location>
</feature>
<dbReference type="SMART" id="SM00822">
    <property type="entry name" value="PKS_KR"/>
    <property type="match status" value="2"/>
</dbReference>
<dbReference type="GO" id="GO:0047879">
    <property type="term" value="F:erythronolide synthase activity"/>
    <property type="evidence" value="ECO:0007669"/>
    <property type="project" value="UniProtKB-EC"/>
</dbReference>
<dbReference type="InterPro" id="IPR016036">
    <property type="entry name" value="Malonyl_transacylase_ACP-bd"/>
</dbReference>
<dbReference type="InterPro" id="IPR006162">
    <property type="entry name" value="Ppantetheine_attach_site"/>
</dbReference>
<dbReference type="Gene3D" id="3.40.50.720">
    <property type="entry name" value="NAD(P)-binding Rossmann-like Domain"/>
    <property type="match status" value="2"/>
</dbReference>
<dbReference type="InterPro" id="IPR020807">
    <property type="entry name" value="PKS_DH"/>
</dbReference>
<dbReference type="EMBL" id="CP001966">
    <property type="protein sequence ID" value="ADG80061.1"/>
    <property type="molecule type" value="Genomic_DNA"/>
</dbReference>
<dbReference type="STRING" id="521096.Tpau_3480"/>
<dbReference type="PROSITE" id="PS52004">
    <property type="entry name" value="KS3_2"/>
    <property type="match status" value="3"/>
</dbReference>
<dbReference type="InterPro" id="IPR016035">
    <property type="entry name" value="Acyl_Trfase/lysoPLipase"/>
</dbReference>
<dbReference type="EC" id="2.3.1.94" evidence="8"/>
<dbReference type="SUPFAM" id="SSF51735">
    <property type="entry name" value="NAD(P)-binding Rossmann-fold domains"/>
    <property type="match status" value="4"/>
</dbReference>
<dbReference type="InterPro" id="IPR036291">
    <property type="entry name" value="NAD(P)-bd_dom_sf"/>
</dbReference>
<dbReference type="HOGENOM" id="CLU_000022_35_8_11"/>
<dbReference type="eggNOG" id="COG0300">
    <property type="taxonomic scope" value="Bacteria"/>
</dbReference>
<name>D5UX42_TSUPD</name>
<dbReference type="SUPFAM" id="SSF52151">
    <property type="entry name" value="FabD/lysophospholipase-like"/>
    <property type="match status" value="3"/>
</dbReference>
<dbReference type="Gene3D" id="3.40.366.10">
    <property type="entry name" value="Malonyl-Coenzyme A Acyl Carrier Protein, domain 2"/>
    <property type="match status" value="3"/>
</dbReference>
<dbReference type="Pfam" id="PF00698">
    <property type="entry name" value="Acyl_transf_1"/>
    <property type="match status" value="3"/>
</dbReference>
<feature type="domain" description="Ketosynthase family 3 (KS3)" evidence="7">
    <location>
        <begin position="1029"/>
        <end position="1456"/>
    </location>
</feature>
<feature type="domain" description="Carrier" evidence="6">
    <location>
        <begin position="936"/>
        <end position="1013"/>
    </location>
</feature>
<dbReference type="eggNOG" id="COG3321">
    <property type="taxonomic scope" value="Bacteria"/>
</dbReference>
<organism evidence="8 9">
    <name type="scientific">Tsukamurella paurometabola (strain ATCC 8368 / DSM 20162 / CCUG 35730 / CIP 100753 / JCM 10117 / KCTC 9821 / NBRC 16120 / NCIMB 702349 / NCTC 13040)</name>
    <name type="common">Corynebacterium paurometabolum</name>
    <dbReference type="NCBI Taxonomy" id="521096"/>
    <lineage>
        <taxon>Bacteria</taxon>
        <taxon>Bacillati</taxon>
        <taxon>Actinomycetota</taxon>
        <taxon>Actinomycetes</taxon>
        <taxon>Mycobacteriales</taxon>
        <taxon>Tsukamurellaceae</taxon>
        <taxon>Tsukamurella</taxon>
    </lineage>
</organism>
<dbReference type="EC" id="2.3.1.111" evidence="8"/>
<reference evidence="9" key="1">
    <citation type="submission" date="2010-03" db="EMBL/GenBank/DDBJ databases">
        <title>The complete chromosome of Tsukamurella paurometabola DSM 20162.</title>
        <authorList>
            <consortium name="US DOE Joint Genome Institute (JGI-PGF)"/>
            <person name="Lucas S."/>
            <person name="Copeland A."/>
            <person name="Lapidus A."/>
            <person name="Glavina del Rio T."/>
            <person name="Dalin E."/>
            <person name="Tice H."/>
            <person name="Bruce D."/>
            <person name="Goodwin L."/>
            <person name="Pitluck S."/>
            <person name="Kyrpides N."/>
            <person name="Mavromatis K."/>
            <person name="Ivanova N."/>
            <person name="Mikhailova N."/>
            <person name="Munk A.C."/>
            <person name="Brettin T."/>
            <person name="Detter J.C."/>
            <person name="Tapia R."/>
            <person name="Han C."/>
            <person name="Larimer F."/>
            <person name="Land M."/>
            <person name="Hauser L."/>
            <person name="Markowitz V."/>
            <person name="Cheng J.-F."/>
            <person name="Hugenholtz P."/>
            <person name="Woyke T."/>
            <person name="Wu D."/>
            <person name="Jando M."/>
            <person name="Brambilla E."/>
            <person name="Klenk H.-P."/>
            <person name="Eisen J.A."/>
        </authorList>
    </citation>
    <scope>NUCLEOTIDE SEQUENCE [LARGE SCALE GENOMIC DNA]</scope>
    <source>
        <strain evidence="9">ATCC 8368 / DSM 20162 / CCUG 35730 / CIP 100753 / JCM 10117 / KCTC 9821 / NBRC 16120 / NCIMB 702349 / NCTC 13040</strain>
    </source>
</reference>
<dbReference type="PANTHER" id="PTHR43775:SF51">
    <property type="entry name" value="INACTIVE PHENOLPHTHIOCEROL SYNTHESIS POLYKETIDE SYNTHASE TYPE I PKS1-RELATED"/>
    <property type="match status" value="1"/>
</dbReference>
<dbReference type="InterPro" id="IPR016039">
    <property type="entry name" value="Thiolase-like"/>
</dbReference>
<evidence type="ECO:0000256" key="3">
    <source>
        <dbReference type="ARBA" id="ARBA00022679"/>
    </source>
</evidence>
<evidence type="ECO:0000256" key="2">
    <source>
        <dbReference type="ARBA" id="ARBA00022553"/>
    </source>
</evidence>
<dbReference type="InterPro" id="IPR001227">
    <property type="entry name" value="Ac_transferase_dom_sf"/>
</dbReference>
<dbReference type="Pfam" id="PF00550">
    <property type="entry name" value="PP-binding"/>
    <property type="match status" value="3"/>
</dbReference>
<keyword evidence="1" id="KW-0596">Phosphopantetheine</keyword>
<feature type="region of interest" description="Disordered" evidence="5">
    <location>
        <begin position="906"/>
        <end position="941"/>
    </location>
</feature>
<dbReference type="CDD" id="cd08956">
    <property type="entry name" value="KR_3_FAS_SDR_x"/>
    <property type="match status" value="1"/>
</dbReference>
<dbReference type="SUPFAM" id="SSF47336">
    <property type="entry name" value="ACP-like"/>
    <property type="match status" value="3"/>
</dbReference>
<evidence type="ECO:0000256" key="5">
    <source>
        <dbReference type="SAM" id="MobiDB-lite"/>
    </source>
</evidence>
<dbReference type="KEGG" id="tpr:Tpau_3480"/>
<keyword evidence="2" id="KW-0597">Phosphoprotein</keyword>
<dbReference type="InterPro" id="IPR014043">
    <property type="entry name" value="Acyl_transferase_dom"/>
</dbReference>
<dbReference type="InterPro" id="IPR020806">
    <property type="entry name" value="PKS_PP-bd"/>
</dbReference>
<dbReference type="InterPro" id="IPR009081">
    <property type="entry name" value="PP-bd_ACP"/>
</dbReference>
<dbReference type="InterPro" id="IPR014031">
    <property type="entry name" value="Ketoacyl_synth_C"/>
</dbReference>
<sequence length="4264" mass="442037">MVGGEPGVGVAMVTTEKVAVVGISCTFPGGDSPSSWWSFLETGAEGVADAETLDAFDAWRLGAPRGGLIDAVTDFDAAFFRISPREARAMDPQQRILLQSSWKLLEDARITDADRRANRIAVYVGAMSSDYSALAARSGRVTDRHTLTSTARSLLANRLSHALGLGGESLTVDTGQSSSLAAVHLAASAVARGDTDIALAGGVNLILDPQGTETAGAFGALSPDGRCFTMDERANGYVRGEGVGLIALKSLSRARADGDRIYCVIDGSAMRSDGADDALTVPARAGQARTFRAAYENAGVDPATIEYVELHGTGTAVGDPIEAHALGEVLGTPRRAAGRDPLRVGSVKTVIGHLEGAAGIAGFIRTALAIHHGVLPRSANFVTPNPAAALHENHLAVQVTPEIWAGPGRRAAVSAFGMGGTNVHVVLSAVPAQAEEAAAGADDGSGGAPSAPDATVVPLLLSGPDDAALARQARTWHDWLSGRSDRERSDAARISLLRPRLGRTAVIAEPSTAGCTAELAALADSIAGPSTSVLGQATGDGAGAGSVSWVFSGQGTQRAGAGAGLYSQHPVFAKTVDRITEAFIPLLGVDLRRYLLAEPDSPLSAELTDTRIAQAAVFTVQSGLAALLGAYGARPDSVTGHSVGEYAAAVVAGVMSEADAVYLVAHRGLLMSALPSGGGMVSLRADADAVAELLGAGDTPVEIAAVNAADNIVLSGESDAIAEVIAAAATRGISAKPLRVSHAFHSRAMDPVLAPFREHATAVTLAEPTIPFVSTVSGRAMTTELADPEYWVQQIRQPVAFHAAVTALAQAGTRGFIEIGPQSSLTAVIGETVPDATAVIPVLHHSKSEQQTLSTALGVHAVTTGTGRRTYELLRVHGQPLVEPPTYEFDRRRYWAFDAETSSAETDPGAAVFVGSPAPDAHARPEPTADHASSDDPDAVPPKTVRAALAAVLGADAGELDLTATFTALGLDSMGAVELVQRLQPFTSTRLTPSVVFDHPTPASLIAYLGSTDGAAETSTAAIASTAADDPVVVIAMDCLLPGGADGPAALWRLLIDEVDAIGPFPDDRDWNTEGLFADDPSVPGTSYAREGGFLEAATSFDPAFFGLSPREATAMDPQQRLLLQLTHRAWERAGLTEADLRGSDTGVFVGAMAQPYGPPMDSAAPETEGYLLTGVSPSVLSGRIAYHYGLTGPALTVDTACSSSLVAVHLAAQAIRSGACSLALAGGVTVMPTPGMFVELSRQQALSPSARCRAFSADADGTGWGEGAGLVLLTRASIARTRGIPVLAVIEGSAINQDGASNGLTAPSGTAQQRVIDEATRAAGVDLASVDAVEAHGTGTKLGDPIEANALIATYGQRPDTADPLWLGSLKSNVGHSQAAAGVVGLIKMVLALGAERLPRTLHVTAPSPFVDWSAGRVELLTEPRPWPVTPGRTRRAGISSFGISGTNAHLILAEPTWLEADDTAATALPAPANPGADRLHLLAVTAPDAAALSRRCTDLADFLEGTATDLGDLAAVLATTRTHWAHRVVVLAADTPTAVAALRAAATGDPFSGCRGIAAPGETTFVFPGQGAQWPGMAAGLIASEPVFEAELRRADAVIAELAGWSVIDVLTGAPGAPDPERIDVIQPVLFATMVSLGALWRSYGVRPDTVIGHSQGEVAAAYFAGALSLRDAATVIVVRSRVSRTADGTGGMLSILAPRTEVATLLRESGAALDIAAVNSSRSTTVAGLARDLDTFAETVAAAGFDCRRIPGVTMAGHSRVCEPLREDLLAGLQAIRPRPASVEMLSTVTAAEVDGAALDADYWYRNLRETVDFHGASLARLAQGRSVFIEVSTHPLLVNALSTTIEESSAAGAGVGTLSRGAGDRATFLLALAQAFVSGVPADLRTRDGDGDPLGFRDRGLPARLPAYPFARTRLWLPATPAGAVDAAALGGSDVAGPLVTARLHTPGAGGEVFTGRIAVDDPAAAVGLLVELALEAGDEAGYALLARLDVTGPLPPARECIAQVHLAEVGGERTAFTIHVRSTGGEDDWVQVAEGELRDSPAVATVPDPLPASATVDPELVTGTVHTGGAGPDESPVSIAAVRRGPEALDVDLDLPDDSDHPDSAAAILAPALLGAAGTLAGHLLDPDGAAAPLAVLRVEGLGSLLQGVRAVRIALRMRGGTESGAVVDMTITDRTGAPVTPTATLTLGTPRTMAASAIEARRTMYVVDWRDAAPHDVAVGTGQERGPEPYLVPDGTDATAPQRAREVTETVLERLREHLAADDPEAVLAIHTRHAVVTGLEHEEANPVHAAVWGLVRSAQTETPGRFVLIDSDGHPDSAAAVSAAGRAGHPQVAVRAGRLCLPRLRRYSEHPSDSPRPANNGTVLVTGATGGLGRMVAEHLVREHGVRDLVLVSRGGPRSSGADELIANLIDLGARPELVACDAADRDAIAEVIAGITAHRPPLRAVIHTAGVLDDATIANLTREKIDAVFRAKVDALEHLDELTADLDLDYFLVYSSMVASFGNPGQANYAAANAYMESLISRRRRRGLAGTAIGWGYWATDSAMSAHLSELDISRIRRTGVIPLGADQGMAVVDTLLAAPGQDAPPAVLAVPFDPTVITSRATDPELSPLIRSLAPPSRRRAVATRTTTGTALQRLLARALPAEWRRLTAELVRTQVRTVLGTAPDSPLDGGRALRDIGFDSLTSVELRNRLAAETGLALPTTLVFDHPTPDHLTDYLLRQVAEDEEAPDGVDDAAPDRPDASPRSLDDDPIVIVSMACRLPGGVRSADDLWNLVAHGRHGIGPFPEDRGWPAELYHADPAAKGHSYTRHGGFIYDAAEFDAGFFGMSPREALATDPQHRLMLETVWEALEEAAIDPHSLRGANVGVYIGSVGQDYVHLGDRVDESLEGFLVTGRASSVLSGRVSYTFGFEGPAITVDTACSSSLVALHLAVTALRRDECEMAVVGGVSIMADPGLFIEFSRQRGLAADGHCKTFSEQADGTAWAEGIGVLLVERRSHALRYGHRILAEVSGTAINQDGASNGLTAPSGPAQRRVIAAALADAGVAPSEIDLVEAHGTGTPLGDPIEAGALIEAYGEHRDGAAPLYVGALKTNTGHTQGAAGIAGVIKTVLALRHQLMPRSLWGRNRSSAVTWQGVELLPDERPWPHGERRRRAGVSAFGISGTNAHVIVSEPVVPSDTPHRAPEGVAPEELGLTVWPVSADDPDALSVLLESVPHALEHTADPADAGAALTTGRAQLTHRAVLLPGEPEPIARGAVTDAGTVFVFSGQGGQWLDMGRALAEASPTFASALDDVCAAVDRYLDRPIRDIMWHSDSGDSGTDALLNDTRYSQPAIFAIQVALLRLVEALGLRPDAVIGHSVGEVAAAHAAGILGLDAAARFIAARGTQMSAAPAGGAMAAIAAPPDRVHGLITRDASPHHGTDPVVIAAINGPAAVTVSGSAAAVAAAVDAATAAGIRTKTLQVSHAFHSAQMAAAAHGLAGVADEIDFQKPRIPFLPTGGRSRAVHNPAYWTEQVTAPVDFLGAVNEAAERGPARYLVLGPDSALVAALREATNGSVATALMSPKTGTTAQGAARDAATALGRLWADGAPVTWAALYRDRDPHAVRMPSYPFQRKHYWIIPDRRSASAPPTGLCYESSWIPIPAAAGGAPVDRVVLAVAADTHTDVVDTVRKALLEAGHEPIVATVDEIERSTIVSGATTVLALLSFTDSERAPEDTLRLAQLAERSGAALVVVTGADGGAHTAVAALARTIGLEAPHTISTIVQIASPTDLAQAGRLAGIIGGSPEREIAVSTESGIAGRRLVRVDSADTAPFRPSGTVLITGGTGGLGSEIARWCARNGAERVVLASRGGERSPGAASLVAELDELGTDCTVLTADCGDRPAFRSALSAFEGASGGEITAVFHAAGIVDFTSFTATEPADVRRLAAGKVTGARVLDEYFHDRELDAFVLFSSIAATWGSAGQSAYSAANGYLDGLAAQRRARGLAAISVAWGPWAEVGMITTDGVADALDKHGLIAMPAAAAIAALADTLGNPTVGAAVVIADVDWRRFLRTYSATGDTCLFELVANDHDGESARPDDRSDHPRRTPQTLLDRLAQSPVEARDAAVREVTDRLVAEVLGAATHSRIDGTRAFRDLGFDSLMTVELRDRLIAETGLAVSAMTIFDNPSPHELHRHLLGLVSAALDPDPLSQLDQLETGLSALAEDDARRTELAARLRDLADRFAEPRAAADEPAPAELADADADAVIAFLDGLES</sequence>
<dbReference type="PROSITE" id="PS00606">
    <property type="entry name" value="KS3_1"/>
    <property type="match status" value="2"/>
</dbReference>
<dbReference type="SMART" id="SM00827">
    <property type="entry name" value="PKS_AT"/>
    <property type="match status" value="3"/>
</dbReference>
<dbReference type="eggNOG" id="COG1028">
    <property type="taxonomic scope" value="Bacteria"/>
</dbReference>
<proteinExistence type="predicted"/>
<dbReference type="SUPFAM" id="SSF53901">
    <property type="entry name" value="Thiolase-like"/>
    <property type="match status" value="3"/>
</dbReference>
<dbReference type="SMART" id="SM00823">
    <property type="entry name" value="PKS_PP"/>
    <property type="match status" value="3"/>
</dbReference>
<feature type="domain" description="Ketosynthase family 3 (KS3)" evidence="7">
    <location>
        <begin position="15"/>
        <end position="429"/>
    </location>
</feature>
<dbReference type="Pfam" id="PF08659">
    <property type="entry name" value="KR"/>
    <property type="match status" value="2"/>
</dbReference>
<dbReference type="InterPro" id="IPR013968">
    <property type="entry name" value="PKS_KR"/>
</dbReference>
<dbReference type="Gene3D" id="3.40.47.10">
    <property type="match status" value="3"/>
</dbReference>
<dbReference type="GO" id="GO:0004315">
    <property type="term" value="F:3-oxoacyl-[acyl-carrier-protein] synthase activity"/>
    <property type="evidence" value="ECO:0007669"/>
    <property type="project" value="InterPro"/>
</dbReference>
<dbReference type="SMART" id="SM01294">
    <property type="entry name" value="PKS_PP_betabranch"/>
    <property type="match status" value="1"/>
</dbReference>
<dbReference type="Gene3D" id="1.10.1200.10">
    <property type="entry name" value="ACP-like"/>
    <property type="match status" value="3"/>
</dbReference>
<dbReference type="Proteomes" id="UP000001213">
    <property type="component" value="Chromosome"/>
</dbReference>
<dbReference type="InterPro" id="IPR050091">
    <property type="entry name" value="PKS_NRPS_Biosynth_Enz"/>
</dbReference>
<dbReference type="Gene3D" id="3.30.70.3290">
    <property type="match status" value="3"/>
</dbReference>
<evidence type="ECO:0000256" key="1">
    <source>
        <dbReference type="ARBA" id="ARBA00022450"/>
    </source>
</evidence>
<evidence type="ECO:0000256" key="4">
    <source>
        <dbReference type="ARBA" id="ARBA00023315"/>
    </source>
</evidence>
<keyword evidence="3 8" id="KW-0808">Transferase</keyword>
<dbReference type="GO" id="GO:0050111">
    <property type="term" value="F:mycocerosate synthase activity"/>
    <property type="evidence" value="ECO:0007669"/>
    <property type="project" value="UniProtKB-EC"/>
</dbReference>
<feature type="compositionally biased region" description="Basic and acidic residues" evidence="5">
    <location>
        <begin position="921"/>
        <end position="934"/>
    </location>
</feature>
<reference evidence="8 9" key="2">
    <citation type="journal article" date="2011" name="Stand. Genomic Sci.">
        <title>Complete genome sequence of Tsukamurella paurometabola type strain (no. 33).</title>
        <authorList>
            <person name="Munk A.C."/>
            <person name="Lapidus A."/>
            <person name="Lucas S."/>
            <person name="Nolan M."/>
            <person name="Tice H."/>
            <person name="Cheng J.F."/>
            <person name="Del Rio T.G."/>
            <person name="Goodwin L."/>
            <person name="Pitluck S."/>
            <person name="Liolios K."/>
            <person name="Huntemann M."/>
            <person name="Ivanova N."/>
            <person name="Mavromatis K."/>
            <person name="Mikhailova N."/>
            <person name="Pati A."/>
            <person name="Chen A."/>
            <person name="Palaniappan K."/>
            <person name="Tapia R."/>
            <person name="Han C."/>
            <person name="Land M."/>
            <person name="Hauser L."/>
            <person name="Chang Y.J."/>
            <person name="Jeffries C.D."/>
            <person name="Brettin T."/>
            <person name="Yasawong M."/>
            <person name="Brambilla E.M."/>
            <person name="Rohde M."/>
            <person name="Sikorski J."/>
            <person name="Goker M."/>
            <person name="Detter J.C."/>
            <person name="Woyke T."/>
            <person name="Bristow J."/>
            <person name="Eisen J.A."/>
            <person name="Markowitz V."/>
            <person name="Hugenholtz P."/>
            <person name="Kyrpides N.C."/>
            <person name="Klenk H.P."/>
        </authorList>
    </citation>
    <scope>NUCLEOTIDE SEQUENCE [LARGE SCALE GENOMIC DNA]</scope>
    <source>
        <strain evidence="9">ATCC 8368 / DSM 20162 / CCUG 35730 / CIP 100753 / JCM 10117 / KCTC 9821 / NBRC 16120 / NCIMB 702349 / NCTC 13040</strain>
    </source>
</reference>
<dbReference type="SUPFAM" id="SSF55048">
    <property type="entry name" value="Probable ACP-binding domain of malonyl-CoA ACP transacylase"/>
    <property type="match status" value="3"/>
</dbReference>
<dbReference type="InterPro" id="IPR018201">
    <property type="entry name" value="Ketoacyl_synth_AS"/>
</dbReference>
<feature type="compositionally biased region" description="Acidic residues" evidence="5">
    <location>
        <begin position="2732"/>
        <end position="2743"/>
    </location>
</feature>
<accession>D5UX42</accession>
<dbReference type="InterPro" id="IPR057326">
    <property type="entry name" value="KR_dom"/>
</dbReference>
<dbReference type="InterPro" id="IPR036736">
    <property type="entry name" value="ACP-like_sf"/>
</dbReference>
<gene>
    <name evidence="8" type="ordered locus">Tpau_3480</name>
</gene>
<evidence type="ECO:0000313" key="9">
    <source>
        <dbReference type="Proteomes" id="UP000001213"/>
    </source>
</evidence>
<dbReference type="Pfam" id="PF16197">
    <property type="entry name" value="KAsynt_C_assoc"/>
    <property type="match status" value="2"/>
</dbReference>
<evidence type="ECO:0000259" key="6">
    <source>
        <dbReference type="PROSITE" id="PS50075"/>
    </source>
</evidence>